<dbReference type="EMBL" id="JAGGMQ010000001">
    <property type="protein sequence ID" value="MBP2168036.1"/>
    <property type="molecule type" value="Genomic_DNA"/>
</dbReference>
<gene>
    <name evidence="1" type="ORF">J2125_001228</name>
</gene>
<name>A0ABS4P5W3_9GAMM</name>
<reference evidence="1 2" key="1">
    <citation type="submission" date="2021-03" db="EMBL/GenBank/DDBJ databases">
        <authorList>
            <person name="D'Agostino P."/>
            <person name="Huntemann M."/>
            <person name="Clum A."/>
            <person name="Spunde A."/>
            <person name="Palaniappan K."/>
            <person name="Ritter S."/>
            <person name="Mikhailova N."/>
            <person name="Chen I.-M."/>
            <person name="Stamatis D."/>
            <person name="Reddy T."/>
            <person name="O'Malley R."/>
            <person name="Daum C."/>
            <person name="Shapiro N."/>
            <person name="Ivanova N."/>
            <person name="Kyrpides N."/>
            <person name="Woyke T."/>
        </authorList>
    </citation>
    <scope>NUCLEOTIDE SEQUENCE [LARGE SCALE GENOMIC DNA]</scope>
    <source>
        <strain evidence="1 2">WS4403</strain>
    </source>
</reference>
<reference evidence="2" key="2">
    <citation type="submission" date="2023-07" db="EMBL/GenBank/DDBJ databases">
        <title>Genome mining of underrepresented organisms for secondary metabolites.</title>
        <authorList>
            <person name="D'Agostino P.M."/>
        </authorList>
    </citation>
    <scope>NUCLEOTIDE SEQUENCE [LARGE SCALE GENOMIC DNA]</scope>
    <source>
        <strain evidence="2">WS4403</strain>
    </source>
</reference>
<accession>A0ABS4P5W3</accession>
<keyword evidence="2" id="KW-1185">Reference proteome</keyword>
<evidence type="ECO:0000313" key="1">
    <source>
        <dbReference type="EMBL" id="MBP2168036.1"/>
    </source>
</evidence>
<protein>
    <submittedName>
        <fullName evidence="1">Uncharacterized protein</fullName>
    </submittedName>
</protein>
<sequence length="293" mass="32138">MKKNKMSTGDYHRHIRQMIEQAAHDGVDRKQLLWTFADASTALVDALTGIPMLNTSSSVLKELYGLINDYPATTTPNPWFVWHKHDEGRSPETHAYLEKRGYTGVAATITAAGGGIGSLVTFVDIGSLAQNSTASASTLAHLKMFHDIAKRHRESITIQCWLEVIINMKHMKLAVRGGQLSATVLVTIPALSTAMSIIGSSVATGAKLGIQLKFTNVCRMTAMDLHWRAYQETVILEGQGADKAEDSGPARQILFELFARRGVTGFIWGKHNVEKLIKEPAGWMAIADKLLLI</sequence>
<dbReference type="RefSeq" id="WP_017803650.1">
    <property type="nucleotide sequence ID" value="NZ_JAGGMQ010000001.1"/>
</dbReference>
<dbReference type="Proteomes" id="UP001195624">
    <property type="component" value="Unassembled WGS sequence"/>
</dbReference>
<proteinExistence type="predicted"/>
<evidence type="ECO:0000313" key="2">
    <source>
        <dbReference type="Proteomes" id="UP001195624"/>
    </source>
</evidence>
<comment type="caution">
    <text evidence="1">The sequence shown here is derived from an EMBL/GenBank/DDBJ whole genome shotgun (WGS) entry which is preliminary data.</text>
</comment>
<organism evidence="1 2">
    <name type="scientific">Winslowiella toletana</name>
    <dbReference type="NCBI Taxonomy" id="92490"/>
    <lineage>
        <taxon>Bacteria</taxon>
        <taxon>Pseudomonadati</taxon>
        <taxon>Pseudomonadota</taxon>
        <taxon>Gammaproteobacteria</taxon>
        <taxon>Enterobacterales</taxon>
        <taxon>Erwiniaceae</taxon>
        <taxon>Winslowiella</taxon>
    </lineage>
</organism>